<dbReference type="OrthoDB" id="7737031at2759"/>
<accession>A0A9J6BFY5</accession>
<protein>
    <recommendedName>
        <fullName evidence="5">Farnesoic acid O-methyl transferase domain-containing protein</fullName>
    </recommendedName>
</protein>
<feature type="domain" description="Farnesoic acid O-methyl transferase" evidence="5">
    <location>
        <begin position="415"/>
        <end position="518"/>
    </location>
</feature>
<proteinExistence type="predicted"/>
<dbReference type="Gene3D" id="3.80.10.10">
    <property type="entry name" value="Ribonuclease Inhibitor"/>
    <property type="match status" value="5"/>
</dbReference>
<organism evidence="6 7">
    <name type="scientific">Polypedilum vanderplanki</name>
    <name type="common">Sleeping chironomid midge</name>
    <dbReference type="NCBI Taxonomy" id="319348"/>
    <lineage>
        <taxon>Eukaryota</taxon>
        <taxon>Metazoa</taxon>
        <taxon>Ecdysozoa</taxon>
        <taxon>Arthropoda</taxon>
        <taxon>Hexapoda</taxon>
        <taxon>Insecta</taxon>
        <taxon>Pterygota</taxon>
        <taxon>Neoptera</taxon>
        <taxon>Endopterygota</taxon>
        <taxon>Diptera</taxon>
        <taxon>Nematocera</taxon>
        <taxon>Chironomoidea</taxon>
        <taxon>Chironomidae</taxon>
        <taxon>Chironominae</taxon>
        <taxon>Polypedilum</taxon>
        <taxon>Polypedilum</taxon>
    </lineage>
</organism>
<dbReference type="EMBL" id="JADBJN010000004">
    <property type="protein sequence ID" value="KAG5668552.1"/>
    <property type="molecule type" value="Genomic_DNA"/>
</dbReference>
<keyword evidence="1" id="KW-0433">Leucine-rich repeat</keyword>
<evidence type="ECO:0000313" key="7">
    <source>
        <dbReference type="Proteomes" id="UP001107558"/>
    </source>
</evidence>
<feature type="chain" id="PRO_5039893215" description="Farnesoic acid O-methyl transferase domain-containing protein" evidence="4">
    <location>
        <begin position="19"/>
        <end position="1084"/>
    </location>
</feature>
<dbReference type="SUPFAM" id="SSF52058">
    <property type="entry name" value="L domain-like"/>
    <property type="match status" value="3"/>
</dbReference>
<name>A0A9J6BFY5_POLVA</name>
<dbReference type="PANTHER" id="PTHR24373">
    <property type="entry name" value="SLIT RELATED LEUCINE-RICH REPEAT NEURONAL PROTEIN"/>
    <property type="match status" value="1"/>
</dbReference>
<evidence type="ECO:0000256" key="2">
    <source>
        <dbReference type="ARBA" id="ARBA00022729"/>
    </source>
</evidence>
<dbReference type="SMART" id="SM00365">
    <property type="entry name" value="LRR_SD22"/>
    <property type="match status" value="11"/>
</dbReference>
<dbReference type="GO" id="GO:0005615">
    <property type="term" value="C:extracellular space"/>
    <property type="evidence" value="ECO:0007669"/>
    <property type="project" value="TreeGrafter"/>
</dbReference>
<dbReference type="InterPro" id="IPR003591">
    <property type="entry name" value="Leu-rich_rpt_typical-subtyp"/>
</dbReference>
<dbReference type="InterPro" id="IPR032675">
    <property type="entry name" value="LRR_dom_sf"/>
</dbReference>
<dbReference type="Pfam" id="PF12248">
    <property type="entry name" value="Methyltransf_FA"/>
    <property type="match status" value="2"/>
</dbReference>
<evidence type="ECO:0000313" key="6">
    <source>
        <dbReference type="EMBL" id="KAG5668552.1"/>
    </source>
</evidence>
<dbReference type="FunFam" id="3.80.10.10:FF:001164">
    <property type="entry name" value="GH01279p"/>
    <property type="match status" value="2"/>
</dbReference>
<dbReference type="SMART" id="SM00369">
    <property type="entry name" value="LRR_TYP"/>
    <property type="match status" value="22"/>
</dbReference>
<dbReference type="AlphaFoldDB" id="A0A9J6BFY5"/>
<evidence type="ECO:0000256" key="3">
    <source>
        <dbReference type="ARBA" id="ARBA00022737"/>
    </source>
</evidence>
<evidence type="ECO:0000259" key="5">
    <source>
        <dbReference type="Pfam" id="PF12248"/>
    </source>
</evidence>
<dbReference type="Pfam" id="PF13855">
    <property type="entry name" value="LRR_8"/>
    <property type="match status" value="5"/>
</dbReference>
<dbReference type="InterPro" id="IPR050328">
    <property type="entry name" value="Dev_Immune_Receptor"/>
</dbReference>
<comment type="caution">
    <text evidence="6">The sequence shown here is derived from an EMBL/GenBank/DDBJ whole genome shotgun (WGS) entry which is preliminary data.</text>
</comment>
<sequence>MNFKFLIFVFLLNHSTFSQHVECDYRMIGAGYSCHLRIFNEHGFDNFTNVIGEHLEGRNDNDVTSIYPLEGSTQNMPRIFCDKFFNLILIDLSSLGIEKLTVESFSGCSDLELLRLWNNNIQELPENTFDNNIKLTYLDLDGNGLQIIPEDIFMNLTSLRELELNNNQLEKLPSGIFRTLVNLRYLDLSNSHINQLNPLWFENLRNLIQLKLYFNEFPSISEEIFSNLENLETLDISQNKRENGIEFIHDFAFSSLINLKSLTMSNMQLKILNPNWFKNTTNLETVYFNFNQIDHIPPQTFSNLPFLTSLNFWSNNLKVLRRNSFGRSLENLRILDLDSNEVEAIDKEIINDAEGLFTLYFDFNICASRMMGNFLVNREEFMEELEECFRNAEIAHDSFTLENQPFEFSSTSLPGINLKFRSDNEVHLALTPFNFPWTPMIEIFIGAGNNTRSIIRRNQETDVVTVPTPGIIRADQWNGFRITWANHAILVWREGEEWPFMGFTMTDFFPVNFYGLRAPTNVTYKCHLNIVNFDGFDDFEEISGAHIEGFSNENVTEVRRFMGMTTNLPRIICDGFLNLEILDMNSYTITTVLPSSLENCSKLLYLDLYHNKITSLSATTFLSTLKLQYLDLDGNQLQELDEEIFHPLSNLQTLFLRNNPFSSAFPSKIFDNLTNLEVLYISNCRISSIDLNWFENLQNLKQLQIYDNFLSILPSNVFDNLKNLNVLDIGVNEILKIDSEVFEKLTNLTELSMDRMKLTKIDENWYKNLKNLTVLYLYINQIENLNGKEFENLENLQYLHLAYNSINFIASESFSNLQSLQYLNLNNNKITSLQPNLFQNSKNLQFVYLDHNYLQDLPLEIFKENSNLTILSIYSNNLRTLNRKSFGELKNLIMMDFSENFVNAVDQNIIDEAENLVILYFMANFCASGIFISFQRELERCFINYQYYFDIITNSNENYQFHLASNVGVNLRVQTNDEVHVALTPFNFPWTPMIEIFIGAGNNTRSIIRRNQETDVVTVPTPGIIRAGQWNGFRITWANHAILVWREGEEWPFMGFTMTDFFPVNFYGLKSINTDAIWGLQPSN</sequence>
<feature type="domain" description="Farnesoic acid O-methyl transferase" evidence="5">
    <location>
        <begin position="958"/>
        <end position="1080"/>
    </location>
</feature>
<evidence type="ECO:0000256" key="1">
    <source>
        <dbReference type="ARBA" id="ARBA00022614"/>
    </source>
</evidence>
<keyword evidence="3" id="KW-0677">Repeat</keyword>
<feature type="signal peptide" evidence="4">
    <location>
        <begin position="1"/>
        <end position="18"/>
    </location>
</feature>
<reference evidence="6" key="1">
    <citation type="submission" date="2021-03" db="EMBL/GenBank/DDBJ databases">
        <title>Chromosome level genome of the anhydrobiotic midge Polypedilum vanderplanki.</title>
        <authorList>
            <person name="Yoshida Y."/>
            <person name="Kikawada T."/>
            <person name="Gusev O."/>
        </authorList>
    </citation>
    <scope>NUCLEOTIDE SEQUENCE</scope>
    <source>
        <strain evidence="6">NIAS01</strain>
        <tissue evidence="6">Whole body or cell culture</tissue>
    </source>
</reference>
<dbReference type="PROSITE" id="PS51450">
    <property type="entry name" value="LRR"/>
    <property type="match status" value="8"/>
</dbReference>
<dbReference type="PANTHER" id="PTHR24373:SF370">
    <property type="entry name" value="FISH-LIPS, ISOFORM E"/>
    <property type="match status" value="1"/>
</dbReference>
<dbReference type="InterPro" id="IPR022041">
    <property type="entry name" value="Methyltransf_FA"/>
</dbReference>
<gene>
    <name evidence="6" type="ORF">PVAND_016490</name>
</gene>
<dbReference type="GO" id="GO:0031012">
    <property type="term" value="C:extracellular matrix"/>
    <property type="evidence" value="ECO:0007669"/>
    <property type="project" value="TreeGrafter"/>
</dbReference>
<evidence type="ECO:0000256" key="4">
    <source>
        <dbReference type="SAM" id="SignalP"/>
    </source>
</evidence>
<keyword evidence="7" id="KW-1185">Reference proteome</keyword>
<dbReference type="Proteomes" id="UP001107558">
    <property type="component" value="Chromosome 4"/>
</dbReference>
<dbReference type="InterPro" id="IPR001611">
    <property type="entry name" value="Leu-rich_rpt"/>
</dbReference>
<dbReference type="SMART" id="SM00364">
    <property type="entry name" value="LRR_BAC"/>
    <property type="match status" value="7"/>
</dbReference>
<keyword evidence="2 4" id="KW-0732">Signal</keyword>